<dbReference type="GO" id="GO:0016251">
    <property type="term" value="F:RNA polymerase II general transcription initiation factor activity"/>
    <property type="evidence" value="ECO:0007669"/>
    <property type="project" value="TreeGrafter"/>
</dbReference>
<evidence type="ECO:0000256" key="5">
    <source>
        <dbReference type="ARBA" id="ARBA00023242"/>
    </source>
</evidence>
<keyword evidence="10" id="KW-1185">Reference proteome</keyword>
<dbReference type="InterPro" id="IPR009072">
    <property type="entry name" value="Histone-fold"/>
</dbReference>
<dbReference type="GO" id="GO:0005669">
    <property type="term" value="C:transcription factor TFIID complex"/>
    <property type="evidence" value="ECO:0007669"/>
    <property type="project" value="InterPro"/>
</dbReference>
<dbReference type="InterPro" id="IPR045127">
    <property type="entry name" value="TAF11-like"/>
</dbReference>
<feature type="domain" description="TAFII28-like protein" evidence="8">
    <location>
        <begin position="69"/>
        <end position="154"/>
    </location>
</feature>
<dbReference type="GO" id="GO:0046982">
    <property type="term" value="F:protein heterodimerization activity"/>
    <property type="evidence" value="ECO:0007669"/>
    <property type="project" value="InterPro"/>
</dbReference>
<dbReference type="AlphaFoldDB" id="A0AA35W2G5"/>
<dbReference type="InterPro" id="IPR006809">
    <property type="entry name" value="TAFII28_dom"/>
</dbReference>
<sequence>MGSGKKRERDSTGGSSGAKEEGETQSLKKAKIEDSTSASVPQVSCNPCPLLVEEEWVRQQRETREKMQLLVSAFSNSQQDQYEVFRRSSFPKSSVKRIMQSVCGTPVPQNAVIAMAGIAKVYVGEVVEAALRAKQDLREEGPLQPKHVREAVRKLKKTSKIPNSLYVKTCPLR</sequence>
<feature type="compositionally biased region" description="Polar residues" evidence="7">
    <location>
        <begin position="35"/>
        <end position="44"/>
    </location>
</feature>
<comment type="subcellular location">
    <subcellularLocation>
        <location evidence="1">Nucleus</location>
    </subcellularLocation>
</comment>
<evidence type="ECO:0000256" key="1">
    <source>
        <dbReference type="ARBA" id="ARBA00004123"/>
    </source>
</evidence>
<name>A0AA35W2G5_GEOBA</name>
<organism evidence="9 10">
    <name type="scientific">Geodia barretti</name>
    <name type="common">Barrett's horny sponge</name>
    <dbReference type="NCBI Taxonomy" id="519541"/>
    <lineage>
        <taxon>Eukaryota</taxon>
        <taxon>Metazoa</taxon>
        <taxon>Porifera</taxon>
        <taxon>Demospongiae</taxon>
        <taxon>Heteroscleromorpha</taxon>
        <taxon>Tetractinellida</taxon>
        <taxon>Astrophorina</taxon>
        <taxon>Geodiidae</taxon>
        <taxon>Geodia</taxon>
    </lineage>
</organism>
<dbReference type="PANTHER" id="PTHR13218">
    <property type="entry name" value="TRANSCRIPTION INITIATION FACTOR TFIID SUBUNIT 11-RELATED"/>
    <property type="match status" value="1"/>
</dbReference>
<comment type="similarity">
    <text evidence="2">Belongs to the TAF11 family.</text>
</comment>
<dbReference type="EMBL" id="CASHTH010000190">
    <property type="protein sequence ID" value="CAI7993534.1"/>
    <property type="molecule type" value="Genomic_DNA"/>
</dbReference>
<dbReference type="CDD" id="cd08048">
    <property type="entry name" value="HFD_TAF11"/>
    <property type="match status" value="1"/>
</dbReference>
<proteinExistence type="inferred from homology"/>
<dbReference type="Pfam" id="PF04719">
    <property type="entry name" value="TAFII28"/>
    <property type="match status" value="1"/>
</dbReference>
<evidence type="ECO:0000313" key="10">
    <source>
        <dbReference type="Proteomes" id="UP001174909"/>
    </source>
</evidence>
<dbReference type="FunFam" id="1.10.20.10:FF:000061">
    <property type="entry name" value="TFIID subunit"/>
    <property type="match status" value="1"/>
</dbReference>
<evidence type="ECO:0000256" key="3">
    <source>
        <dbReference type="ARBA" id="ARBA00023015"/>
    </source>
</evidence>
<dbReference type="GO" id="GO:0051123">
    <property type="term" value="P:RNA polymerase II preinitiation complex assembly"/>
    <property type="evidence" value="ECO:0007669"/>
    <property type="project" value="InterPro"/>
</dbReference>
<evidence type="ECO:0000313" key="9">
    <source>
        <dbReference type="EMBL" id="CAI7993534.1"/>
    </source>
</evidence>
<keyword evidence="5" id="KW-0539">Nucleus</keyword>
<keyword evidence="3" id="KW-0805">Transcription regulation</keyword>
<protein>
    <recommendedName>
        <fullName evidence="6">Transcription initiation factor TFIID subunit 11</fullName>
    </recommendedName>
</protein>
<dbReference type="Gene3D" id="1.10.20.10">
    <property type="entry name" value="Histone, subunit A"/>
    <property type="match status" value="1"/>
</dbReference>
<evidence type="ECO:0000259" key="8">
    <source>
        <dbReference type="Pfam" id="PF04719"/>
    </source>
</evidence>
<evidence type="ECO:0000256" key="7">
    <source>
        <dbReference type="SAM" id="MobiDB-lite"/>
    </source>
</evidence>
<feature type="compositionally biased region" description="Basic and acidic residues" evidence="7">
    <location>
        <begin position="1"/>
        <end position="11"/>
    </location>
</feature>
<keyword evidence="4" id="KW-0804">Transcription</keyword>
<evidence type="ECO:0000256" key="4">
    <source>
        <dbReference type="ARBA" id="ARBA00023163"/>
    </source>
</evidence>
<dbReference type="SUPFAM" id="SSF47113">
    <property type="entry name" value="Histone-fold"/>
    <property type="match status" value="1"/>
</dbReference>
<accession>A0AA35W2G5</accession>
<evidence type="ECO:0000256" key="6">
    <source>
        <dbReference type="ARBA" id="ARBA00072882"/>
    </source>
</evidence>
<evidence type="ECO:0000256" key="2">
    <source>
        <dbReference type="ARBA" id="ARBA00009788"/>
    </source>
</evidence>
<comment type="caution">
    <text evidence="9">The sequence shown here is derived from an EMBL/GenBank/DDBJ whole genome shotgun (WGS) entry which is preliminary data.</text>
</comment>
<reference evidence="9" key="1">
    <citation type="submission" date="2023-03" db="EMBL/GenBank/DDBJ databases">
        <authorList>
            <person name="Steffen K."/>
            <person name="Cardenas P."/>
        </authorList>
    </citation>
    <scope>NUCLEOTIDE SEQUENCE</scope>
</reference>
<dbReference type="Proteomes" id="UP001174909">
    <property type="component" value="Unassembled WGS sequence"/>
</dbReference>
<gene>
    <name evidence="9" type="ORF">GBAR_LOCUS1272</name>
</gene>
<feature type="region of interest" description="Disordered" evidence="7">
    <location>
        <begin position="1"/>
        <end position="44"/>
    </location>
</feature>
<dbReference type="PANTHER" id="PTHR13218:SF8">
    <property type="entry name" value="TRANSCRIPTION INITIATION FACTOR TFIID SUBUNIT 11"/>
    <property type="match status" value="1"/>
</dbReference>